<evidence type="ECO:0000256" key="1">
    <source>
        <dbReference type="ARBA" id="ARBA00008779"/>
    </source>
</evidence>
<dbReference type="InterPro" id="IPR000917">
    <property type="entry name" value="Sulfatase_N"/>
</dbReference>
<keyword evidence="2" id="KW-0479">Metal-binding</keyword>
<dbReference type="AlphaFoldDB" id="A0A315E8X3"/>
<gene>
    <name evidence="6" type="ORF">B9Z37_09210</name>
</gene>
<sequence length="768" mass="85612">MTKPDNRRNGDPGAHFQGHIEQLIKDSTPWWPQTKSQRVHGKPNVVVIYLDDLGFSDLGCYGSEIATPHIDALAAGGLRFANYTTVPMCSPARAALLTGKNPHSVGCGWIAHANPGFPGYSGEIAPDAPTLAEILGDEGYSTMMVGKWHNTWSHNVHEAGDHSSWPLQRGFDKFYGFMDAETSYFQPERLYEGNNPVEVDAYPDDHFATDDWTNRAIRWMKEHHASEPDHPFFLYTAFNAPHMPIQAKVQDIDKYKGRYNQGWNVFRQARFERQRAMGLLDERHQLAPLPPGVPEWDSLPAERQELFAKYMELYAALVDNIDQNVGRIVGFLKEAGLLDNTIIVLSSDNGASAVGGLEGTPNYVDQREGQPVDHARALQMARDGSLGQDESLPAYPTGWAQVSNTPFRFFKRTPLNGGIRVPFVLHWPDKIKDAGAIRREWIHVTDVTPTLLDVLGIAHPQSSHGFDARKPDGVSFAPMLVDGSAPTQRSRQHYELEVNRAYIEGHWKIASLQPRGGVIASLDNWMLFDLATDPCETTDLAAQQPERVARMAAAFDADARANYVYPLDNRALERAVTIPPFMADTVNRPRTFFAGTPTVARAIVAPLLGDRHFTIRSRFDWQPGQEGVIFAIGEAFVGLVLYVMDGQLHFVFHRWMSPVELPPVALVAGAQDVVLEYRALGQRRGEGRLLVNGIETVPYTGMSPTIIGIHVEGIDIGMDRRQRVSHRYASKRTFPYTGTIDRVVIEPGPQAPGSIINSIEANIHRQRD</sequence>
<evidence type="ECO:0000256" key="3">
    <source>
        <dbReference type="ARBA" id="ARBA00022801"/>
    </source>
</evidence>
<dbReference type="RefSeq" id="WP_108312726.1">
    <property type="nucleotide sequence ID" value="NZ_NESN01000003.1"/>
</dbReference>
<keyword evidence="4" id="KW-0106">Calcium</keyword>
<dbReference type="Gene3D" id="3.30.1120.10">
    <property type="match status" value="1"/>
</dbReference>
<dbReference type="Proteomes" id="UP000250790">
    <property type="component" value="Unassembled WGS sequence"/>
</dbReference>
<reference evidence="6 7" key="1">
    <citation type="submission" date="2017-04" db="EMBL/GenBank/DDBJ databases">
        <title>Unexpected and diverse lifestyles within the genus Limnohabitans.</title>
        <authorList>
            <person name="Kasalicky V."/>
            <person name="Mehrshad M."/>
            <person name="Andrei S.-A."/>
            <person name="Salcher M."/>
            <person name="Kratochvilova H."/>
            <person name="Simek K."/>
            <person name="Ghai R."/>
        </authorList>
    </citation>
    <scope>NUCLEOTIDE SEQUENCE [LARGE SCALE GENOMIC DNA]</scope>
    <source>
        <strain evidence="6 7">II-B4</strain>
    </source>
</reference>
<dbReference type="GO" id="GO:0004065">
    <property type="term" value="F:arylsulfatase activity"/>
    <property type="evidence" value="ECO:0007669"/>
    <property type="project" value="TreeGrafter"/>
</dbReference>
<evidence type="ECO:0000313" key="7">
    <source>
        <dbReference type="Proteomes" id="UP000250790"/>
    </source>
</evidence>
<dbReference type="InterPro" id="IPR017850">
    <property type="entry name" value="Alkaline_phosphatase_core_sf"/>
</dbReference>
<name>A0A315E8X3_9BURK</name>
<dbReference type="CDD" id="cd16025">
    <property type="entry name" value="PAS_like"/>
    <property type="match status" value="1"/>
</dbReference>
<dbReference type="EMBL" id="NESN01000003">
    <property type="protein sequence ID" value="PUE53248.1"/>
    <property type="molecule type" value="Genomic_DNA"/>
</dbReference>
<dbReference type="Pfam" id="PF00884">
    <property type="entry name" value="Sulfatase"/>
    <property type="match status" value="1"/>
</dbReference>
<dbReference type="GO" id="GO:0046872">
    <property type="term" value="F:metal ion binding"/>
    <property type="evidence" value="ECO:0007669"/>
    <property type="project" value="UniProtKB-KW"/>
</dbReference>
<dbReference type="Gene3D" id="3.40.720.10">
    <property type="entry name" value="Alkaline Phosphatase, subunit A"/>
    <property type="match status" value="1"/>
</dbReference>
<evidence type="ECO:0000313" key="6">
    <source>
        <dbReference type="EMBL" id="PUE53248.1"/>
    </source>
</evidence>
<protein>
    <submittedName>
        <fullName evidence="6">Arylsulfatase</fullName>
    </submittedName>
</protein>
<dbReference type="SUPFAM" id="SSF53649">
    <property type="entry name" value="Alkaline phosphatase-like"/>
    <property type="match status" value="1"/>
</dbReference>
<accession>A0A315E8X3</accession>
<proteinExistence type="inferred from homology"/>
<evidence type="ECO:0000256" key="2">
    <source>
        <dbReference type="ARBA" id="ARBA00022723"/>
    </source>
</evidence>
<evidence type="ECO:0000256" key="4">
    <source>
        <dbReference type="ARBA" id="ARBA00022837"/>
    </source>
</evidence>
<dbReference type="PANTHER" id="PTHR42693">
    <property type="entry name" value="ARYLSULFATASE FAMILY MEMBER"/>
    <property type="match status" value="1"/>
</dbReference>
<feature type="domain" description="Sulfatase N-terminal" evidence="5">
    <location>
        <begin position="43"/>
        <end position="457"/>
    </location>
</feature>
<dbReference type="OrthoDB" id="9766107at2"/>
<keyword evidence="7" id="KW-1185">Reference proteome</keyword>
<evidence type="ECO:0000259" key="5">
    <source>
        <dbReference type="Pfam" id="PF00884"/>
    </source>
</evidence>
<dbReference type="InterPro" id="IPR024607">
    <property type="entry name" value="Sulfatase_CS"/>
</dbReference>
<organism evidence="6 7">
    <name type="scientific">Limnohabitans parvus II-B4</name>
    <dbReference type="NCBI Taxonomy" id="1293052"/>
    <lineage>
        <taxon>Bacteria</taxon>
        <taxon>Pseudomonadati</taxon>
        <taxon>Pseudomonadota</taxon>
        <taxon>Betaproteobacteria</taxon>
        <taxon>Burkholderiales</taxon>
        <taxon>Comamonadaceae</taxon>
        <taxon>Limnohabitans</taxon>
    </lineage>
</organism>
<dbReference type="PROSITE" id="PS00523">
    <property type="entry name" value="SULFATASE_1"/>
    <property type="match status" value="1"/>
</dbReference>
<keyword evidence="3" id="KW-0378">Hydrolase</keyword>
<dbReference type="PANTHER" id="PTHR42693:SF53">
    <property type="entry name" value="ENDO-4-O-SULFATASE"/>
    <property type="match status" value="1"/>
</dbReference>
<dbReference type="PROSITE" id="PS00149">
    <property type="entry name" value="SULFATASE_2"/>
    <property type="match status" value="1"/>
</dbReference>
<comment type="similarity">
    <text evidence="1">Belongs to the sulfatase family.</text>
</comment>
<comment type="caution">
    <text evidence="6">The sequence shown here is derived from an EMBL/GenBank/DDBJ whole genome shotgun (WGS) entry which is preliminary data.</text>
</comment>
<dbReference type="InterPro" id="IPR050738">
    <property type="entry name" value="Sulfatase"/>
</dbReference>